<dbReference type="PANTHER" id="PTHR45785:SF2">
    <property type="entry name" value="COMPLEMENT FACTOR H-RELATED"/>
    <property type="match status" value="1"/>
</dbReference>
<reference evidence="8" key="1">
    <citation type="submission" date="2014-11" db="EMBL/GenBank/DDBJ databases">
        <authorList>
            <person name="Otto D Thomas"/>
            <person name="Naeem Raeece"/>
        </authorList>
    </citation>
    <scope>NUCLEOTIDE SEQUENCE</scope>
</reference>
<feature type="compositionally biased region" description="Acidic residues" evidence="6">
    <location>
        <begin position="1870"/>
        <end position="1880"/>
    </location>
</feature>
<keyword evidence="5" id="KW-1015">Disulfide bond</keyword>
<evidence type="ECO:0000256" key="3">
    <source>
        <dbReference type="ARBA" id="ARBA00022729"/>
    </source>
</evidence>
<name>A0A0G4G7I1_9ALVE</name>
<feature type="compositionally biased region" description="Polar residues" evidence="6">
    <location>
        <begin position="1"/>
        <end position="19"/>
    </location>
</feature>
<feature type="region of interest" description="Disordered" evidence="6">
    <location>
        <begin position="1767"/>
        <end position="1918"/>
    </location>
</feature>
<dbReference type="PANTHER" id="PTHR45785">
    <property type="entry name" value="COMPLEMENT FACTOR H-RELATED"/>
    <property type="match status" value="1"/>
</dbReference>
<evidence type="ECO:0000256" key="1">
    <source>
        <dbReference type="ARBA" id="ARBA00004328"/>
    </source>
</evidence>
<dbReference type="NCBIfam" id="TIGR02232">
    <property type="entry name" value="myxo_disulf_rpt"/>
    <property type="match status" value="1"/>
</dbReference>
<protein>
    <recommendedName>
        <fullName evidence="7">Sushi domain-containing protein</fullName>
    </recommendedName>
</protein>
<comment type="subcellular location">
    <subcellularLocation>
        <location evidence="1">Virion</location>
    </subcellularLocation>
</comment>
<dbReference type="InterPro" id="IPR035976">
    <property type="entry name" value="Sushi/SCR/CCP_sf"/>
</dbReference>
<feature type="region of interest" description="Disordered" evidence="6">
    <location>
        <begin position="2028"/>
        <end position="2094"/>
    </location>
</feature>
<feature type="compositionally biased region" description="Low complexity" evidence="6">
    <location>
        <begin position="1900"/>
        <end position="1916"/>
    </location>
</feature>
<dbReference type="InterPro" id="IPR000436">
    <property type="entry name" value="Sushi_SCR_CCP_dom"/>
</dbReference>
<evidence type="ECO:0000256" key="6">
    <source>
        <dbReference type="SAM" id="MobiDB-lite"/>
    </source>
</evidence>
<evidence type="ECO:0000256" key="4">
    <source>
        <dbReference type="ARBA" id="ARBA00022737"/>
    </source>
</evidence>
<sequence length="2548" mass="279036">MTKRGQQFGTPLSNNTGQSLPIPASNFLEKMLEEEGGPQRLSMETTSDGEVIPVVGDAFVESSSFMEKSQATVGSDVPWSLPEQYSSDSAQNFQRAMDSGEVTLWKSDHGEAAVLVDSPQGLHAPKFAGDGIMFGNLSSLISEGDREYSSTNSGFQIHLALRPHLKYGVKGEAKSGPLSYASTAGQIMKDSLLFSMNLKLPGEEPPGRNLQVETCFSDEDQTLISLWFRHRDTDKLKGWTVDYFKNGNHLPLGSSGKHSRPIPAHVPPGQALIKMVPGSTDRPSGPFELGCGPLITDPSKTSKGMRDKYCFDGVIGFLKLEKEGKAIPEQMTQTSRTLLSKYIGIPSGKVCGDGMKTGEEECDDGNANDDDGCSCNCLKECPKYFVPDPRKPDQPDPGYIVKGEETGHSHFAWRNVSCNLDGGYHPEGTVETSAFVECTTEAEFSGLTLQCKKECPDPNEEGALPVDVKATLQEIKWNSKEPPRHGDSLKVKCLPGTADWAGRMDQTILCADGEWQVPDLVCEAKCPGGKTPPPGFVDKNIQVDIEASHSTMKDFPGDSFYLGCDNNKNKWSALSHHDGMEVVCRDGKWSQDLSSTATLDLECFGGCSRYKLPSVNYDAELILKDGKSGGVAYENTTSKEWFVGPQESNVTVTHGAVVKLKCRKGGGTDYFVASGTEPEELMCNDGHWQERTLTCEPECPEFKVLEPHRAYNVTASSETHGHQASRRIECAEGYSRITEHSAQTLTCQHGVWEPQTLMCYKTCVSYTPPRDEAYAVEYGLDQHTVSCKEGYSSRFGPDTQKVQCLDGEWTPLTLDCQKDCGEFGNQQLLNIGGNLQFQEGSDTTSVKHGAVRTIECQDGFPSTNPMVQVEEMTCFNGEWGEITIQCRMECGVPTLPNNTIAGGAGLLAGSERNVSCDETFRPVAGKEGEKIVCANGAFTKSTLVCESGCGPFPELGHVYQVEGEGRLIGDVRKLSCAQGFDPFAGAPATQDVQCTASGWDAIQVKCGAHCPAEFNPGEAYMVEDFGIASHSNMEGAKRYVRCANGYAPATEDMEQPANVVCTGPSSGTQGFWSPLELQCLKICPEYGPLRDAFKVSMKGLKSGSRRKVECEPGFHDVQGATAAFVDCLDGSWTRLELDCRKDCADEVKVDETVYEVNPPEDPAKNTLLHGAQRRLTCKEGIPPAGVDDEYPVMCNDGEWSHANFICKPECPTPVWPDDHKYTWTEPTGKKHGDTMTVSCKDGYAPHIGTEPDTLICADGKWSGQRLECEEICTGSLELAEKHHIKFKAGNENVTEVSHGSRHEITCADGYYSHSASESEDIVCIQGQFSPPTIMCLPACPAFNLNETAFMNLTDRYVLDPHPSQYFDGSDVFLSGDSVTVSCAPGSRSAQGQGDSQLIGCVHGKWEPMMLICGHDCGEYPDLGEAYQYLKPSGEHGNKFQISCTPGYEPMEAEKVEEEIICWDGNYTAKSIECFPSCPDITEWLAANEYLEGLHALREPQYGHGAQVTISCKQNYSSLDGSEGRQEDLRCINGSWSAPMMRCSKDCSDPVGDVYPADEEGMYDVVGEGLEYGKERKISCRHPYVVQIPDGESDAILEDLAGGDSDKPMADQLFDARQQMVDVIKCERGGVWRRRTIKCDKTCPPFKLDMSAEEKKAYITLPKEPTNMPGQRVVIACNEEDGYLNVTREARQELFCSGGRWTERTIECRKGCNAYQAPSTGFLVHQPLLFPRINNGDFDEHRSYALQHGFRVNASTLVNATANATAENRTTTTTTVAADADGDGDADDDGDGEGEGDTDEGDGTDETAASFIEKQQRQLSKKNKRRSRKQKQKEDPLPEGDPPTDDPAEPGEEGDQPDPSDPKMDAPLDPMDLDDGDEEGDGPPPSGPVIPTVDHTKPKEAPVAAGSEAASSGLAPLHPHGTRITIECADQVDGWRHSPLTTHSYSQEVVCVDGDFTNLYLHCSMNCGEFKLPMWKEKSSSAGFMQGMMEDEESKPGLPEGIMGETTKAMLGLGAFVETGSRVVRKLGQDPADAAAETTTTTTTPSSSEGDADDELDADGAVGVDSSTLSDENSMATQGEAPKKPRSGVATSTQVKEIEAESAYVVKSYSPWGGNDDDVQGSSKWVACNPGFAPEANMEEMEVVCFRSQWTPMPEAIPLHCKPMCEEMHLPHEFPERYEVIDVDFNTTEKAFNANGTEIGTIKHGTTRTVKCAEGFVPTRGITPEMVKCYEGHWTHLSLRCAPMISVEWTHAMKFVWTALRNATMAKTIDEWSAVSVWHPDGYANFYSPLADVANPRSPRPISEPSPLFSGADLVRPTKFEEMWDSKGLNEDSLMDAVFYQMSTDVPADYICLGDAVARYDPDELDTIKPKPNAEDYFCLPSHCVEDCAVGTCGTGEQRDKDTGMDANGGKAERRQFFRDEEWTEKEKRSLGRDVSLWSEAHFFAFRTVHGHNEPLSGPAAKLHRIKWECVASCPGRTMEEMDTGTAEFEIFKKAMMDWSKGYCRCDSYGCMDQRELDYLSMVVQKNDLGKDMSNMFSNYGKPEPATEA</sequence>
<dbReference type="InterPro" id="IPR011936">
    <property type="entry name" value="Myxo_disulph_rpt"/>
</dbReference>
<evidence type="ECO:0000313" key="8">
    <source>
        <dbReference type="EMBL" id="CEM24522.1"/>
    </source>
</evidence>
<evidence type="ECO:0000256" key="2">
    <source>
        <dbReference type="ARBA" id="ARBA00022659"/>
    </source>
</evidence>
<keyword evidence="2" id="KW-0768">Sushi</keyword>
<feature type="domain" description="Sushi" evidence="7">
    <location>
        <begin position="453"/>
        <end position="524"/>
    </location>
</feature>
<feature type="compositionally biased region" description="Basic residues" evidence="6">
    <location>
        <begin position="1818"/>
        <end position="1830"/>
    </location>
</feature>
<dbReference type="PhylomeDB" id="A0A0G4G7I1"/>
<feature type="compositionally biased region" description="Polar residues" evidence="6">
    <location>
        <begin position="2065"/>
        <end position="2076"/>
    </location>
</feature>
<dbReference type="VEuPathDB" id="CryptoDB:Cvel_20586"/>
<dbReference type="SMART" id="SM00032">
    <property type="entry name" value="CCP"/>
    <property type="match status" value="14"/>
</dbReference>
<dbReference type="PROSITE" id="PS50923">
    <property type="entry name" value="SUSHI"/>
    <property type="match status" value="4"/>
</dbReference>
<gene>
    <name evidence="8" type="ORF">Cvel_20586</name>
</gene>
<accession>A0A0G4G7I1</accession>
<feature type="compositionally biased region" description="Low complexity" evidence="6">
    <location>
        <begin position="1767"/>
        <end position="1778"/>
    </location>
</feature>
<feature type="compositionally biased region" description="Acidic residues" evidence="6">
    <location>
        <begin position="1779"/>
        <end position="1804"/>
    </location>
</feature>
<dbReference type="SUPFAM" id="SSF57535">
    <property type="entry name" value="Complement control module/SCR domain"/>
    <property type="match status" value="1"/>
</dbReference>
<keyword evidence="3" id="KW-0732">Signal</keyword>
<feature type="domain" description="Sushi" evidence="7">
    <location>
        <begin position="1208"/>
        <end position="1270"/>
    </location>
</feature>
<feature type="region of interest" description="Disordered" evidence="6">
    <location>
        <begin position="1"/>
        <end position="26"/>
    </location>
</feature>
<organism evidence="8">
    <name type="scientific">Chromera velia CCMP2878</name>
    <dbReference type="NCBI Taxonomy" id="1169474"/>
    <lineage>
        <taxon>Eukaryota</taxon>
        <taxon>Sar</taxon>
        <taxon>Alveolata</taxon>
        <taxon>Colpodellida</taxon>
        <taxon>Chromeraceae</taxon>
        <taxon>Chromera</taxon>
    </lineage>
</organism>
<feature type="domain" description="Sushi" evidence="7">
    <location>
        <begin position="1475"/>
        <end position="1544"/>
    </location>
</feature>
<evidence type="ECO:0000259" key="7">
    <source>
        <dbReference type="PROSITE" id="PS50923"/>
    </source>
</evidence>
<feature type="domain" description="Sushi" evidence="7">
    <location>
        <begin position="697"/>
        <end position="761"/>
    </location>
</feature>
<evidence type="ECO:0000256" key="5">
    <source>
        <dbReference type="ARBA" id="ARBA00023157"/>
    </source>
</evidence>
<proteinExistence type="predicted"/>
<dbReference type="CDD" id="cd00033">
    <property type="entry name" value="CCP"/>
    <property type="match status" value="1"/>
</dbReference>
<dbReference type="EMBL" id="CDMZ01000949">
    <property type="protein sequence ID" value="CEM24522.1"/>
    <property type="molecule type" value="Genomic_DNA"/>
</dbReference>
<feature type="compositionally biased region" description="Low complexity" evidence="6">
    <location>
        <begin position="2037"/>
        <end position="2048"/>
    </location>
</feature>
<feature type="compositionally biased region" description="Acidic residues" evidence="6">
    <location>
        <begin position="1841"/>
        <end position="1857"/>
    </location>
</feature>
<dbReference type="InterPro" id="IPR051503">
    <property type="entry name" value="ComplSys_Reg/VirEntry_Med"/>
</dbReference>
<dbReference type="Gene3D" id="2.10.70.10">
    <property type="entry name" value="Complement Module, domain 1"/>
    <property type="match status" value="3"/>
</dbReference>
<keyword evidence="4" id="KW-0677">Repeat</keyword>